<evidence type="ECO:0000256" key="1">
    <source>
        <dbReference type="ARBA" id="ARBA00001917"/>
    </source>
</evidence>
<reference evidence="16" key="1">
    <citation type="submission" date="2013-12" db="EMBL/GenBank/DDBJ databases">
        <title>A Varibaculum cambriense genome reconstructed from a premature infant gut community with otherwise low bacterial novelty that shifts toward anaerobic metabolism during the third week of life.</title>
        <authorList>
            <person name="Brown C.T."/>
            <person name="Sharon I."/>
            <person name="Thomas B.C."/>
            <person name="Castelle C.J."/>
            <person name="Morowitz M.J."/>
            <person name="Banfield J.F."/>
        </authorList>
    </citation>
    <scope>NUCLEOTIDE SEQUENCE</scope>
</reference>
<keyword evidence="9" id="KW-0560">Oxidoreductase</keyword>
<keyword evidence="10" id="KW-0408">Iron</keyword>
<dbReference type="AlphaFoldDB" id="W1XS51"/>
<keyword evidence="7" id="KW-0479">Metal-binding</keyword>
<evidence type="ECO:0000313" key="16">
    <source>
        <dbReference type="EMBL" id="ETJ32280.1"/>
    </source>
</evidence>
<comment type="similarity">
    <text evidence="3">Belongs to the glutamate synthase family.</text>
</comment>
<dbReference type="InterPro" id="IPR017932">
    <property type="entry name" value="GATase_2_dom"/>
</dbReference>
<evidence type="ECO:0000256" key="11">
    <source>
        <dbReference type="ARBA" id="ARBA00023014"/>
    </source>
</evidence>
<keyword evidence="11" id="KW-0411">Iron-sulfur</keyword>
<dbReference type="InterPro" id="IPR050711">
    <property type="entry name" value="ET-N_metabolism_enzyme"/>
</dbReference>
<keyword evidence="4" id="KW-0028">Amino-acid biosynthesis</keyword>
<feature type="domain" description="Glutamine amidotransferase type-2" evidence="15">
    <location>
        <begin position="1"/>
        <end position="127"/>
    </location>
</feature>
<dbReference type="GO" id="GO:0046872">
    <property type="term" value="F:metal ion binding"/>
    <property type="evidence" value="ECO:0007669"/>
    <property type="project" value="UniProtKB-KW"/>
</dbReference>
<comment type="cofactor">
    <cofactor evidence="1">
        <name>FMN</name>
        <dbReference type="ChEBI" id="CHEBI:58210"/>
    </cofactor>
</comment>
<feature type="non-terminal residue" evidence="16">
    <location>
        <position position="1"/>
    </location>
</feature>
<evidence type="ECO:0000256" key="6">
    <source>
        <dbReference type="ARBA" id="ARBA00022643"/>
    </source>
</evidence>
<dbReference type="InterPro" id="IPR029055">
    <property type="entry name" value="Ntn_hydrolases_N"/>
</dbReference>
<protein>
    <submittedName>
        <fullName evidence="16">Glutamate synthase [NADPH] large chain</fullName>
    </submittedName>
</protein>
<dbReference type="Pfam" id="PF00310">
    <property type="entry name" value="GATase_2"/>
    <property type="match status" value="1"/>
</dbReference>
<keyword evidence="6" id="KW-0288">FMN</keyword>
<dbReference type="SUPFAM" id="SSF56235">
    <property type="entry name" value="N-terminal nucleophile aminohydrolases (Ntn hydrolases)"/>
    <property type="match status" value="1"/>
</dbReference>
<evidence type="ECO:0000256" key="5">
    <source>
        <dbReference type="ARBA" id="ARBA00022630"/>
    </source>
</evidence>
<dbReference type="GO" id="GO:0015930">
    <property type="term" value="F:glutamate synthase activity"/>
    <property type="evidence" value="ECO:0007669"/>
    <property type="project" value="TreeGrafter"/>
</dbReference>
<dbReference type="GO" id="GO:0051538">
    <property type="term" value="F:3 iron, 4 sulfur cluster binding"/>
    <property type="evidence" value="ECO:0007669"/>
    <property type="project" value="UniProtKB-KW"/>
</dbReference>
<dbReference type="Gene3D" id="3.60.20.10">
    <property type="entry name" value="Glutamine Phosphoribosylpyrophosphate, subunit 1, domain 1"/>
    <property type="match status" value="1"/>
</dbReference>
<keyword evidence="8" id="KW-0315">Glutamine amidotransferase</keyword>
<dbReference type="PANTHER" id="PTHR11938">
    <property type="entry name" value="FAD NADPH DEHYDROGENASE/OXIDOREDUCTASE"/>
    <property type="match status" value="1"/>
</dbReference>
<evidence type="ECO:0000256" key="4">
    <source>
        <dbReference type="ARBA" id="ARBA00022605"/>
    </source>
</evidence>
<evidence type="ECO:0000256" key="2">
    <source>
        <dbReference type="ARBA" id="ARBA00001927"/>
    </source>
</evidence>
<evidence type="ECO:0000256" key="10">
    <source>
        <dbReference type="ARBA" id="ARBA00023004"/>
    </source>
</evidence>
<dbReference type="GO" id="GO:0019676">
    <property type="term" value="P:ammonia assimilation cycle"/>
    <property type="evidence" value="ECO:0007669"/>
    <property type="project" value="TreeGrafter"/>
</dbReference>
<evidence type="ECO:0000256" key="8">
    <source>
        <dbReference type="ARBA" id="ARBA00022962"/>
    </source>
</evidence>
<evidence type="ECO:0000256" key="3">
    <source>
        <dbReference type="ARBA" id="ARBA00009716"/>
    </source>
</evidence>
<organism evidence="16">
    <name type="scientific">human gut metagenome</name>
    <dbReference type="NCBI Taxonomy" id="408170"/>
    <lineage>
        <taxon>unclassified sequences</taxon>
        <taxon>metagenomes</taxon>
        <taxon>organismal metagenomes</taxon>
    </lineage>
</organism>
<evidence type="ECO:0000256" key="9">
    <source>
        <dbReference type="ARBA" id="ARBA00023002"/>
    </source>
</evidence>
<evidence type="ECO:0000256" key="7">
    <source>
        <dbReference type="ARBA" id="ARBA00022723"/>
    </source>
</evidence>
<feature type="non-terminal residue" evidence="16">
    <location>
        <position position="128"/>
    </location>
</feature>
<evidence type="ECO:0000256" key="12">
    <source>
        <dbReference type="ARBA" id="ARBA00023164"/>
    </source>
</evidence>
<evidence type="ECO:0000259" key="15">
    <source>
        <dbReference type="Pfam" id="PF00310"/>
    </source>
</evidence>
<keyword evidence="5" id="KW-0285">Flavoprotein</keyword>
<dbReference type="PANTHER" id="PTHR11938:SF148">
    <property type="entry name" value="GLUTAMATE SYNTHASE [NADPH] LARGE CHAIN"/>
    <property type="match status" value="1"/>
</dbReference>
<keyword evidence="13" id="KW-0003">3Fe-4S</keyword>
<comment type="caution">
    <text evidence="16">The sequence shown here is derived from an EMBL/GenBank/DDBJ whole genome shotgun (WGS) entry which is preliminary data.</text>
</comment>
<accession>W1XS51</accession>
<gene>
    <name evidence="16" type="ORF">Q604_UNBC13254G0001</name>
</gene>
<comment type="pathway">
    <text evidence="14">Amino-acid biosynthesis.</text>
</comment>
<name>W1XS51_9ZZZZ</name>
<sequence length="128" mass="14687">NYAVGMLFLNKDPALAAAARRIVEEELQRETLSIVGWRDVPTNEGVLGEIALSSLPHIEQIFVNAPAGWRPRDMERRLFIARRRIEKRLEADKDFYVCSLSNLVNIYKGLCMPADLPRFYLDLADLRL</sequence>
<dbReference type="GO" id="GO:0006537">
    <property type="term" value="P:glutamate biosynthetic process"/>
    <property type="evidence" value="ECO:0007669"/>
    <property type="project" value="UniProtKB-KW"/>
</dbReference>
<comment type="cofactor">
    <cofactor evidence="2">
        <name>[3Fe-4S] cluster</name>
        <dbReference type="ChEBI" id="CHEBI:21137"/>
    </cofactor>
</comment>
<keyword evidence="12" id="KW-0314">Glutamate biosynthesis</keyword>
<evidence type="ECO:0000256" key="14">
    <source>
        <dbReference type="ARBA" id="ARBA00029440"/>
    </source>
</evidence>
<dbReference type="EMBL" id="AZMM01013254">
    <property type="protein sequence ID" value="ETJ32280.1"/>
    <property type="molecule type" value="Genomic_DNA"/>
</dbReference>
<evidence type="ECO:0000256" key="13">
    <source>
        <dbReference type="ARBA" id="ARBA00023291"/>
    </source>
</evidence>
<proteinExistence type="inferred from homology"/>